<dbReference type="SUPFAM" id="SSF49899">
    <property type="entry name" value="Concanavalin A-like lectins/glucanases"/>
    <property type="match status" value="1"/>
</dbReference>
<dbReference type="Pfam" id="PF00722">
    <property type="entry name" value="Glyco_hydro_16"/>
    <property type="match status" value="1"/>
</dbReference>
<protein>
    <submittedName>
        <fullName evidence="5">Unannotated protein</fullName>
    </submittedName>
</protein>
<dbReference type="EMBL" id="CAFBQC010000064">
    <property type="protein sequence ID" value="CAB5043465.1"/>
    <property type="molecule type" value="Genomic_DNA"/>
</dbReference>
<dbReference type="InterPro" id="IPR013320">
    <property type="entry name" value="ConA-like_dom_sf"/>
</dbReference>
<dbReference type="PANTHER" id="PTHR10963">
    <property type="entry name" value="GLYCOSYL HYDROLASE-RELATED"/>
    <property type="match status" value="1"/>
</dbReference>
<proteinExistence type="inferred from homology"/>
<evidence type="ECO:0000313" key="4">
    <source>
        <dbReference type="EMBL" id="CAB4789668.1"/>
    </source>
</evidence>
<dbReference type="GO" id="GO:0005975">
    <property type="term" value="P:carbohydrate metabolic process"/>
    <property type="evidence" value="ECO:0007669"/>
    <property type="project" value="InterPro"/>
</dbReference>
<evidence type="ECO:0000313" key="5">
    <source>
        <dbReference type="EMBL" id="CAB4839026.1"/>
    </source>
</evidence>
<dbReference type="PANTHER" id="PTHR10963:SF55">
    <property type="entry name" value="GLYCOSIDE HYDROLASE FAMILY 16 PROTEIN"/>
    <property type="match status" value="1"/>
</dbReference>
<dbReference type="EMBL" id="CAEZYI010000073">
    <property type="protein sequence ID" value="CAB4725682.1"/>
    <property type="molecule type" value="Genomic_DNA"/>
</dbReference>
<reference evidence="5" key="1">
    <citation type="submission" date="2020-05" db="EMBL/GenBank/DDBJ databases">
        <authorList>
            <person name="Chiriac C."/>
            <person name="Salcher M."/>
            <person name="Ghai R."/>
            <person name="Kavagutti S V."/>
        </authorList>
    </citation>
    <scope>NUCLEOTIDE SEQUENCE</scope>
</reference>
<dbReference type="AlphaFoldDB" id="A0A6J7B0K9"/>
<name>A0A6J7B0K9_9ZZZZ</name>
<gene>
    <name evidence="3" type="ORF">UFOPK2662_01053</name>
    <name evidence="4" type="ORF">UFOPK2942_01306</name>
    <name evidence="5" type="ORF">UFOPK3232_01166</name>
    <name evidence="6" type="ORF">UFOPK4242_01084</name>
</gene>
<evidence type="ECO:0000256" key="1">
    <source>
        <dbReference type="ARBA" id="ARBA00006865"/>
    </source>
</evidence>
<dbReference type="Gene3D" id="2.60.120.200">
    <property type="match status" value="1"/>
</dbReference>
<dbReference type="InterPro" id="IPR050546">
    <property type="entry name" value="Glycosyl_Hydrlase_16"/>
</dbReference>
<comment type="similarity">
    <text evidence="1">Belongs to the glycosyl hydrolase 16 family.</text>
</comment>
<sequence length="454" mass="49267">MRSRVIWGLIAILFTSLSFSTPAPAAGVVTNPVITLASNAKSVTVTPGKWSAGTKTTYAWLLDGKAVAGSRLSFTPTSKQKGKTLQYKEISGKLQALSNKYTIGQVFLTGAISIAFTDETNSALTLKGFQLATTVPKTAVATVQWFRGAFEVKDATTANYPVSTGDEDSEISATITYTAKGFTPVTTSTNEISIPLKPRSYSLMWADEFNQPAGSPVDPNIWVPQNGDGSAFGNRGWGNAERQWYTEKNSSIDASGSLVINATRAGANAFNCYYKAPCEWISSKFVTKDKVGFKYGRIEAKMKGSTGLGVWGAFWLLGANIDDRLWPWCGEIDVTELLGRSPDTNYGTLHGPLSGGGGRGGTTDIPGGFANDYHTYTIDWLPDQITWYLDGNRYASVNKTDKDWVFDHEFYLIMNLAMGGNFSGPVADDVTKATLSFDYIRMYSINGIGEVIKH</sequence>
<dbReference type="PROSITE" id="PS51762">
    <property type="entry name" value="GH16_2"/>
    <property type="match status" value="1"/>
</dbReference>
<dbReference type="InterPro" id="IPR000757">
    <property type="entry name" value="Beta-glucanase-like"/>
</dbReference>
<dbReference type="CDD" id="cd08023">
    <property type="entry name" value="GH16_laminarinase_like"/>
    <property type="match status" value="1"/>
</dbReference>
<evidence type="ECO:0000313" key="3">
    <source>
        <dbReference type="EMBL" id="CAB4725682.1"/>
    </source>
</evidence>
<accession>A0A6J7B0K9</accession>
<feature type="domain" description="GH16" evidence="2">
    <location>
        <begin position="187"/>
        <end position="448"/>
    </location>
</feature>
<evidence type="ECO:0000259" key="2">
    <source>
        <dbReference type="PROSITE" id="PS51762"/>
    </source>
</evidence>
<dbReference type="EMBL" id="CAFARE010000055">
    <property type="protein sequence ID" value="CAB4839026.1"/>
    <property type="molecule type" value="Genomic_DNA"/>
</dbReference>
<dbReference type="GO" id="GO:0004553">
    <property type="term" value="F:hydrolase activity, hydrolyzing O-glycosyl compounds"/>
    <property type="evidence" value="ECO:0007669"/>
    <property type="project" value="InterPro"/>
</dbReference>
<evidence type="ECO:0000313" key="6">
    <source>
        <dbReference type="EMBL" id="CAB5043465.1"/>
    </source>
</evidence>
<organism evidence="5">
    <name type="scientific">freshwater metagenome</name>
    <dbReference type="NCBI Taxonomy" id="449393"/>
    <lineage>
        <taxon>unclassified sequences</taxon>
        <taxon>metagenomes</taxon>
        <taxon>ecological metagenomes</taxon>
    </lineage>
</organism>
<dbReference type="EMBL" id="CAFAAA010000071">
    <property type="protein sequence ID" value="CAB4789668.1"/>
    <property type="molecule type" value="Genomic_DNA"/>
</dbReference>